<organism evidence="1 2">
    <name type="scientific">Tanacetum coccineum</name>
    <dbReference type="NCBI Taxonomy" id="301880"/>
    <lineage>
        <taxon>Eukaryota</taxon>
        <taxon>Viridiplantae</taxon>
        <taxon>Streptophyta</taxon>
        <taxon>Embryophyta</taxon>
        <taxon>Tracheophyta</taxon>
        <taxon>Spermatophyta</taxon>
        <taxon>Magnoliopsida</taxon>
        <taxon>eudicotyledons</taxon>
        <taxon>Gunneridae</taxon>
        <taxon>Pentapetalae</taxon>
        <taxon>asterids</taxon>
        <taxon>campanulids</taxon>
        <taxon>Asterales</taxon>
        <taxon>Asteraceae</taxon>
        <taxon>Asteroideae</taxon>
        <taxon>Anthemideae</taxon>
        <taxon>Anthemidinae</taxon>
        <taxon>Tanacetum</taxon>
    </lineage>
</organism>
<keyword evidence="2" id="KW-1185">Reference proteome</keyword>
<reference evidence="1" key="1">
    <citation type="journal article" date="2022" name="Int. J. Mol. Sci.">
        <title>Draft Genome of Tanacetum Coccineum: Genomic Comparison of Closely Related Tanacetum-Family Plants.</title>
        <authorList>
            <person name="Yamashiro T."/>
            <person name="Shiraishi A."/>
            <person name="Nakayama K."/>
            <person name="Satake H."/>
        </authorList>
    </citation>
    <scope>NUCLEOTIDE SEQUENCE</scope>
</reference>
<sequence>MTTFCDLLVKLITKEDEESKAEEQAAKERYWKIPICDDDDDDYTIAITPVLSIEEPVNSLSMGDEHLDTIPATESDDRPIMSSVSQDIVPLPNCCQFRDDNIFRVDEESPFGEDIDYVDAPSDVEIDSFRGGGDCDRSGRIDDDIF</sequence>
<dbReference type="EMBL" id="BQNB010009942">
    <property type="protein sequence ID" value="GJS70564.1"/>
    <property type="molecule type" value="Genomic_DNA"/>
</dbReference>
<evidence type="ECO:0000313" key="1">
    <source>
        <dbReference type="EMBL" id="GJS70564.1"/>
    </source>
</evidence>
<evidence type="ECO:0000313" key="2">
    <source>
        <dbReference type="Proteomes" id="UP001151760"/>
    </source>
</evidence>
<reference evidence="1" key="2">
    <citation type="submission" date="2022-01" db="EMBL/GenBank/DDBJ databases">
        <authorList>
            <person name="Yamashiro T."/>
            <person name="Shiraishi A."/>
            <person name="Satake H."/>
            <person name="Nakayama K."/>
        </authorList>
    </citation>
    <scope>NUCLEOTIDE SEQUENCE</scope>
</reference>
<comment type="caution">
    <text evidence="1">The sequence shown here is derived from an EMBL/GenBank/DDBJ whole genome shotgun (WGS) entry which is preliminary data.</text>
</comment>
<protein>
    <submittedName>
        <fullName evidence="1">Uncharacterized protein</fullName>
    </submittedName>
</protein>
<dbReference type="Proteomes" id="UP001151760">
    <property type="component" value="Unassembled WGS sequence"/>
</dbReference>
<name>A0ABQ4XZB9_9ASTR</name>
<proteinExistence type="predicted"/>
<accession>A0ABQ4XZB9</accession>
<gene>
    <name evidence="1" type="ORF">Tco_0703405</name>
</gene>